<dbReference type="Proteomes" id="UP000316621">
    <property type="component" value="Chromosome 2"/>
</dbReference>
<dbReference type="AlphaFoldDB" id="A0A4Y7ITQ5"/>
<accession>A0A4Y7ITQ5</accession>
<evidence type="ECO:0000313" key="2">
    <source>
        <dbReference type="EMBL" id="RZC51111.1"/>
    </source>
</evidence>
<dbReference type="EMBL" id="CM010716">
    <property type="protein sequence ID" value="RZC51111.1"/>
    <property type="molecule type" value="Genomic_DNA"/>
</dbReference>
<gene>
    <name evidence="2" type="ORF">C5167_019537</name>
</gene>
<dbReference type="STRING" id="3469.A0A4Y7ITQ5"/>
<dbReference type="PANTHER" id="PTHR37706">
    <property type="entry name" value="TRANSMEMBRANE PROTEIN"/>
    <property type="match status" value="1"/>
</dbReference>
<keyword evidence="1" id="KW-0472">Membrane</keyword>
<evidence type="ECO:0000313" key="3">
    <source>
        <dbReference type="Proteomes" id="UP000316621"/>
    </source>
</evidence>
<reference evidence="2 3" key="1">
    <citation type="journal article" date="2018" name="Science">
        <title>The opium poppy genome and morphinan production.</title>
        <authorList>
            <person name="Guo L."/>
            <person name="Winzer T."/>
            <person name="Yang X."/>
            <person name="Li Y."/>
            <person name="Ning Z."/>
            <person name="He Z."/>
            <person name="Teodor R."/>
            <person name="Lu Y."/>
            <person name="Bowser T.A."/>
            <person name="Graham I.A."/>
            <person name="Ye K."/>
        </authorList>
    </citation>
    <scope>NUCLEOTIDE SEQUENCE [LARGE SCALE GENOMIC DNA]</scope>
    <source>
        <strain evidence="3">cv. HN1</strain>
        <tissue evidence="2">Leaves</tissue>
    </source>
</reference>
<keyword evidence="3" id="KW-1185">Reference proteome</keyword>
<keyword evidence="1" id="KW-1133">Transmembrane helix</keyword>
<evidence type="ECO:0000256" key="1">
    <source>
        <dbReference type="SAM" id="Phobius"/>
    </source>
</evidence>
<name>A0A4Y7ITQ5_PAPSO</name>
<dbReference type="PANTHER" id="PTHR37706:SF2">
    <property type="entry name" value="TRANSMEMBRANE PROTEIN"/>
    <property type="match status" value="1"/>
</dbReference>
<organism evidence="2 3">
    <name type="scientific">Papaver somniferum</name>
    <name type="common">Opium poppy</name>
    <dbReference type="NCBI Taxonomy" id="3469"/>
    <lineage>
        <taxon>Eukaryota</taxon>
        <taxon>Viridiplantae</taxon>
        <taxon>Streptophyta</taxon>
        <taxon>Embryophyta</taxon>
        <taxon>Tracheophyta</taxon>
        <taxon>Spermatophyta</taxon>
        <taxon>Magnoliopsida</taxon>
        <taxon>Ranunculales</taxon>
        <taxon>Papaveraceae</taxon>
        <taxon>Papaveroideae</taxon>
        <taxon>Papaver</taxon>
    </lineage>
</organism>
<dbReference type="OMA" id="FFWYSVW"/>
<protein>
    <submittedName>
        <fullName evidence="2">Uncharacterized protein</fullName>
    </submittedName>
</protein>
<dbReference type="Gramene" id="RZC51111">
    <property type="protein sequence ID" value="RZC51111"/>
    <property type="gene ID" value="C5167_019537"/>
</dbReference>
<dbReference type="OrthoDB" id="1899658at2759"/>
<proteinExistence type="predicted"/>
<feature type="transmembrane region" description="Helical" evidence="1">
    <location>
        <begin position="99"/>
        <end position="118"/>
    </location>
</feature>
<sequence>MDVHLLLLPPYNTSITQSLHPHFAQFSRVSSTNSSPRTCSSSTSRSHVSFLGSRLKPFTRLVRCHSNSGTPSPKSDGEDIVPVLGIDEILSKFQHRTQIFFAVLFWMSLFFWACATDGNNDGGSSKRSGFRR</sequence>
<keyword evidence="1" id="KW-0812">Transmembrane</keyword>